<dbReference type="Pfam" id="PF00501">
    <property type="entry name" value="AMP-binding"/>
    <property type="match status" value="1"/>
</dbReference>
<feature type="domain" description="AMP-dependent synthetase/ligase" evidence="1">
    <location>
        <begin position="27"/>
        <end position="419"/>
    </location>
</feature>
<dbReference type="SUPFAM" id="SSF56801">
    <property type="entry name" value="Acetyl-CoA synthetase-like"/>
    <property type="match status" value="1"/>
</dbReference>
<evidence type="ECO:0000259" key="1">
    <source>
        <dbReference type="Pfam" id="PF00501"/>
    </source>
</evidence>
<dbReference type="Gene3D" id="3.30.300.30">
    <property type="match status" value="1"/>
</dbReference>
<evidence type="ECO:0000313" key="3">
    <source>
        <dbReference type="EMBL" id="KAK5704334.1"/>
    </source>
</evidence>
<dbReference type="GO" id="GO:0031956">
    <property type="term" value="F:medium-chain fatty acid-CoA ligase activity"/>
    <property type="evidence" value="ECO:0007669"/>
    <property type="project" value="TreeGrafter"/>
</dbReference>
<reference evidence="3" key="1">
    <citation type="submission" date="2023-08" db="EMBL/GenBank/DDBJ databases">
        <title>Black Yeasts Isolated from many extreme environments.</title>
        <authorList>
            <person name="Coleine C."/>
            <person name="Stajich J.E."/>
            <person name="Selbmann L."/>
        </authorList>
    </citation>
    <scope>NUCLEOTIDE SEQUENCE</scope>
    <source>
        <strain evidence="3">CCFEE 5810</strain>
    </source>
</reference>
<dbReference type="Gene3D" id="3.40.50.12780">
    <property type="entry name" value="N-terminal domain of ligase-like"/>
    <property type="match status" value="1"/>
</dbReference>
<dbReference type="InterPro" id="IPR000873">
    <property type="entry name" value="AMP-dep_synth/lig_dom"/>
</dbReference>
<dbReference type="AlphaFoldDB" id="A0AAN7WGN0"/>
<dbReference type="PROSITE" id="PS00455">
    <property type="entry name" value="AMP_BINDING"/>
    <property type="match status" value="1"/>
</dbReference>
<dbReference type="Proteomes" id="UP001310594">
    <property type="component" value="Unassembled WGS sequence"/>
</dbReference>
<dbReference type="PANTHER" id="PTHR43201:SF30">
    <property type="entry name" value="AMP-DEPENDENT SYNTHETASE_LIGASE DOMAIN-CONTAINING PROTEIN"/>
    <property type="match status" value="1"/>
</dbReference>
<dbReference type="InterPro" id="IPR020845">
    <property type="entry name" value="AMP-binding_CS"/>
</dbReference>
<feature type="domain" description="AMP-binding enzyme C-terminal" evidence="2">
    <location>
        <begin position="478"/>
        <end position="516"/>
    </location>
</feature>
<dbReference type="GO" id="GO:0006631">
    <property type="term" value="P:fatty acid metabolic process"/>
    <property type="evidence" value="ECO:0007669"/>
    <property type="project" value="TreeGrafter"/>
</dbReference>
<sequence length="608" mass="65719">MSALSPNTEQMTSQPAILDQTIGSRLKETVGQHPDRLAVKSTTLRLTYRELDEQSDALAAALQALGIQAGDRVACSLGTSIAHLLVIYACFKSGAILTSLNPSYTSQQVVSALRHVDVRCYIASSDILLPYKAPVSSSTLLKSVFAACDQDDGQVSVSSVIVVSNGAPNEQAIQDSRVWAFEGLLEAHRGRVVEPATKLHQDDTISLQFTSGTTSLPKAVALDHWSILNNANVVSHLWETTCEDVFVCTVPLYHTTGITALVLAAMLHGACLSMPCEAFNAQQMLRAVVEDRCTILHGVPTMFQAFVRLRYSPEFAAHDFSHIRTGFIGAAPIVSSLREKLNQQLNLSGIGNAYGMTETCPAVAVSTRKDPDEQKFYSVGRPIPHATVRIAARDDPHQTLNVGERGEVLVAGMLMKEYWGDPERTAAAITTTVSDDGIKTRWMHTGDEGVLDMQGFLTVTGRIKDIIIRGGENIYPPEVENVLMQCPGIESVAVVGIDDEAYGEVVGAFIVLTIGTVISLIEDTKSDCIDLRQTTGLQTANDASGSVVLTAAKAREWVRTRLSHHLVPKYIFLVDELPTTPTGKIEKHKLRTQGCAALAITGAIASER</sequence>
<dbReference type="InterPro" id="IPR042099">
    <property type="entry name" value="ANL_N_sf"/>
</dbReference>
<accession>A0AAN7WGN0</accession>
<dbReference type="Pfam" id="PF13193">
    <property type="entry name" value="AMP-binding_C"/>
    <property type="match status" value="1"/>
</dbReference>
<organism evidence="3 4">
    <name type="scientific">Elasticomyces elasticus</name>
    <dbReference type="NCBI Taxonomy" id="574655"/>
    <lineage>
        <taxon>Eukaryota</taxon>
        <taxon>Fungi</taxon>
        <taxon>Dikarya</taxon>
        <taxon>Ascomycota</taxon>
        <taxon>Pezizomycotina</taxon>
        <taxon>Dothideomycetes</taxon>
        <taxon>Dothideomycetidae</taxon>
        <taxon>Mycosphaerellales</taxon>
        <taxon>Teratosphaeriaceae</taxon>
        <taxon>Elasticomyces</taxon>
    </lineage>
</organism>
<dbReference type="PANTHER" id="PTHR43201">
    <property type="entry name" value="ACYL-COA SYNTHETASE"/>
    <property type="match status" value="1"/>
</dbReference>
<protein>
    <submittedName>
        <fullName evidence="3">Uncharacterized protein</fullName>
    </submittedName>
</protein>
<gene>
    <name evidence="3" type="ORF">LTR97_003352</name>
</gene>
<evidence type="ECO:0000313" key="4">
    <source>
        <dbReference type="Proteomes" id="UP001310594"/>
    </source>
</evidence>
<comment type="caution">
    <text evidence="3">The sequence shown here is derived from an EMBL/GenBank/DDBJ whole genome shotgun (WGS) entry which is preliminary data.</text>
</comment>
<dbReference type="EMBL" id="JAVRQU010000004">
    <property type="protein sequence ID" value="KAK5704334.1"/>
    <property type="molecule type" value="Genomic_DNA"/>
</dbReference>
<proteinExistence type="predicted"/>
<dbReference type="InterPro" id="IPR025110">
    <property type="entry name" value="AMP-bd_C"/>
</dbReference>
<dbReference type="InterPro" id="IPR045851">
    <property type="entry name" value="AMP-bd_C_sf"/>
</dbReference>
<evidence type="ECO:0000259" key="2">
    <source>
        <dbReference type="Pfam" id="PF13193"/>
    </source>
</evidence>
<name>A0AAN7WGN0_9PEZI</name>